<keyword evidence="1" id="KW-0812">Transmembrane</keyword>
<keyword evidence="3" id="KW-1185">Reference proteome</keyword>
<feature type="transmembrane region" description="Helical" evidence="1">
    <location>
        <begin position="20"/>
        <end position="46"/>
    </location>
</feature>
<comment type="caution">
    <text evidence="2">The sequence shown here is derived from an EMBL/GenBank/DDBJ whole genome shotgun (WGS) entry which is preliminary data.</text>
</comment>
<evidence type="ECO:0008006" key="4">
    <source>
        <dbReference type="Google" id="ProtNLM"/>
    </source>
</evidence>
<dbReference type="EMBL" id="FNHD01000012">
    <property type="protein sequence ID" value="SDM08466.1"/>
    <property type="molecule type" value="Genomic_DNA"/>
</dbReference>
<accession>A0ABY0QXJ4</accession>
<dbReference type="RefSeq" id="WP_143019032.1">
    <property type="nucleotide sequence ID" value="NZ_FNHD01000012.1"/>
</dbReference>
<dbReference type="InterPro" id="IPR011990">
    <property type="entry name" value="TPR-like_helical_dom_sf"/>
</dbReference>
<keyword evidence="1" id="KW-0472">Membrane</keyword>
<gene>
    <name evidence="2" type="ORF">SAMN05216273_112102</name>
</gene>
<dbReference type="SUPFAM" id="SSF48452">
    <property type="entry name" value="TPR-like"/>
    <property type="match status" value="1"/>
</dbReference>
<keyword evidence="1" id="KW-1133">Transmembrane helix</keyword>
<reference evidence="2 3" key="1">
    <citation type="submission" date="2016-10" db="EMBL/GenBank/DDBJ databases">
        <authorList>
            <person name="Varghese N."/>
            <person name="Submissions S."/>
        </authorList>
    </citation>
    <scope>NUCLEOTIDE SEQUENCE [LARGE SCALE GENOMIC DNA]</scope>
    <source>
        <strain evidence="2 3">CGMCC 1.10941</strain>
    </source>
</reference>
<organism evidence="2 3">
    <name type="scientific">Chryseobacterium taihuense</name>
    <dbReference type="NCBI Taxonomy" id="1141221"/>
    <lineage>
        <taxon>Bacteria</taxon>
        <taxon>Pseudomonadati</taxon>
        <taxon>Bacteroidota</taxon>
        <taxon>Flavobacteriia</taxon>
        <taxon>Flavobacteriales</taxon>
        <taxon>Weeksellaceae</taxon>
        <taxon>Chryseobacterium group</taxon>
        <taxon>Chryseobacterium</taxon>
    </lineage>
</organism>
<evidence type="ECO:0000256" key="1">
    <source>
        <dbReference type="SAM" id="Phobius"/>
    </source>
</evidence>
<evidence type="ECO:0000313" key="3">
    <source>
        <dbReference type="Proteomes" id="UP000199242"/>
    </source>
</evidence>
<dbReference type="Proteomes" id="UP000199242">
    <property type="component" value="Unassembled WGS sequence"/>
</dbReference>
<name>A0ABY0QXJ4_9FLAO</name>
<evidence type="ECO:0000313" key="2">
    <source>
        <dbReference type="EMBL" id="SDM08466.1"/>
    </source>
</evidence>
<sequence>MYTNGLLLKLIINKNLSNYISIRNVVFVFAMIKNICFVIFFTTTLFNAQNNRDKRNYLVYAAQVSLYDKKYDDALKYFKKAFNYAPPQTSYELLTASSVALKLKKIKLADTYLKQAVTRYKVPLELINSYSTLLPYADSKPIKKINNSYKDLIKEYYFQLQNINAYLQVEQLLIKDQFVRSLPNYYFGISNKESVEMLKKYIDAVNKKDTVAVNKYSKYVNFNDENFENLKFTIMKNTDSLNIEEYIGITKKYGYLENGWILLWHHRLTYGENNFVWNFFKPYISSEIEKGNMERDFFAVFEDEYNISNFGKQKYGTESQFEQYPIENIKDVDILRAKVGLPPLYYDKIIYDIDIPKEYIIDDKKFREAIFSKIKSL</sequence>
<proteinExistence type="predicted"/>
<protein>
    <recommendedName>
        <fullName evidence="4">Tetratricopeptide repeat-containing protein</fullName>
    </recommendedName>
</protein>